<dbReference type="Pfam" id="PF00291">
    <property type="entry name" value="PALP"/>
    <property type="match status" value="1"/>
</dbReference>
<keyword evidence="4" id="KW-0456">Lyase</keyword>
<dbReference type="EMBL" id="RQXT01000006">
    <property type="protein sequence ID" value="RRI04876.1"/>
    <property type="molecule type" value="Genomic_DNA"/>
</dbReference>
<dbReference type="GO" id="GO:0009097">
    <property type="term" value="P:isoleucine biosynthetic process"/>
    <property type="evidence" value="ECO:0007669"/>
    <property type="project" value="TreeGrafter"/>
</dbReference>
<dbReference type="NCBIfam" id="NF006094">
    <property type="entry name" value="PRK08246.1"/>
    <property type="match status" value="1"/>
</dbReference>
<dbReference type="GO" id="GO:0004794">
    <property type="term" value="F:threonine deaminase activity"/>
    <property type="evidence" value="ECO:0007669"/>
    <property type="project" value="TreeGrafter"/>
</dbReference>
<sequence>MLNTSTSDKGTITRERIAAVEPRIRPYVRHTPVMRVDMADFGRPSFPVDLKLECLQHSGSFKARGAFTNLLGRQVPEAGVVAASGGNHGAAVGYAAMKLGHKATIFVPKVSPPAKLERIRGYGAELVVGGARYADALAASEDFAEKTGALQIHAFNQEETLIGQGTLGLEIEADLPELDTLLVAVGGGGLIGGIAAWFAGRTRIVAIEPEGAPTLYRAFEAGKPVDAPAEGIAADSLAPKRVGEMMFPIAEAFVERSILVADDDIVAAQKALWDRTRIIAEPGGAAAFAAMLSGRYAPATGERVAVLVCGSNTNPANF</sequence>
<reference evidence="6 7" key="1">
    <citation type="submission" date="2018-11" db="EMBL/GenBank/DDBJ databases">
        <title>the genome of Mesorhizobium tamadayense DSM 28320.</title>
        <authorList>
            <person name="Gao J."/>
        </authorList>
    </citation>
    <scope>NUCLEOTIDE SEQUENCE [LARGE SCALE GENOMIC DNA]</scope>
    <source>
        <strain evidence="6 7">DSM 28320</strain>
    </source>
</reference>
<dbReference type="InterPro" id="IPR050147">
    <property type="entry name" value="Ser/Thr_Dehydratase"/>
</dbReference>
<evidence type="ECO:0000256" key="3">
    <source>
        <dbReference type="ARBA" id="ARBA00022898"/>
    </source>
</evidence>
<dbReference type="SUPFAM" id="SSF53686">
    <property type="entry name" value="Tryptophan synthase beta subunit-like PLP-dependent enzymes"/>
    <property type="match status" value="1"/>
</dbReference>
<dbReference type="InterPro" id="IPR000634">
    <property type="entry name" value="Ser/Thr_deHydtase_PyrdxlP-BS"/>
</dbReference>
<evidence type="ECO:0000256" key="1">
    <source>
        <dbReference type="ARBA" id="ARBA00001933"/>
    </source>
</evidence>
<dbReference type="PANTHER" id="PTHR48078">
    <property type="entry name" value="THREONINE DEHYDRATASE, MITOCHONDRIAL-RELATED"/>
    <property type="match status" value="1"/>
</dbReference>
<comment type="similarity">
    <text evidence="2">Belongs to the serine/threonine dehydratase family.</text>
</comment>
<accession>A0A3P3G224</accession>
<feature type="domain" description="Tryptophan synthase beta chain-like PALP" evidence="5">
    <location>
        <begin position="25"/>
        <end position="310"/>
    </location>
</feature>
<dbReference type="Proteomes" id="UP000273786">
    <property type="component" value="Unassembled WGS sequence"/>
</dbReference>
<evidence type="ECO:0000256" key="2">
    <source>
        <dbReference type="ARBA" id="ARBA00010869"/>
    </source>
</evidence>
<organism evidence="6 7">
    <name type="scientific">Mesorhizobium tamadayense</name>
    <dbReference type="NCBI Taxonomy" id="425306"/>
    <lineage>
        <taxon>Bacteria</taxon>
        <taxon>Pseudomonadati</taxon>
        <taxon>Pseudomonadota</taxon>
        <taxon>Alphaproteobacteria</taxon>
        <taxon>Hyphomicrobiales</taxon>
        <taxon>Phyllobacteriaceae</taxon>
        <taxon>Mesorhizobium</taxon>
    </lineage>
</organism>
<dbReference type="PANTHER" id="PTHR48078:SF6">
    <property type="entry name" value="L-THREONINE DEHYDRATASE CATABOLIC TDCB"/>
    <property type="match status" value="1"/>
</dbReference>
<dbReference type="GO" id="GO:0006567">
    <property type="term" value="P:L-threonine catabolic process"/>
    <property type="evidence" value="ECO:0007669"/>
    <property type="project" value="TreeGrafter"/>
</dbReference>
<dbReference type="InterPro" id="IPR001926">
    <property type="entry name" value="TrpB-like_PALP"/>
</dbReference>
<dbReference type="RefSeq" id="WP_124996668.1">
    <property type="nucleotide sequence ID" value="NZ_RQXT01000006.1"/>
</dbReference>
<evidence type="ECO:0000259" key="5">
    <source>
        <dbReference type="Pfam" id="PF00291"/>
    </source>
</evidence>
<protein>
    <submittedName>
        <fullName evidence="6">Threonine/serine dehydratase</fullName>
    </submittedName>
</protein>
<keyword evidence="3" id="KW-0663">Pyridoxal phosphate</keyword>
<proteinExistence type="inferred from homology"/>
<dbReference type="CDD" id="cd01562">
    <property type="entry name" value="Thr-dehyd"/>
    <property type="match status" value="1"/>
</dbReference>
<dbReference type="InterPro" id="IPR036052">
    <property type="entry name" value="TrpB-like_PALP_sf"/>
</dbReference>
<name>A0A3P3G224_9HYPH</name>
<dbReference type="OrthoDB" id="9811476at2"/>
<dbReference type="GO" id="GO:0006565">
    <property type="term" value="P:L-serine catabolic process"/>
    <property type="evidence" value="ECO:0007669"/>
    <property type="project" value="TreeGrafter"/>
</dbReference>
<evidence type="ECO:0000313" key="7">
    <source>
        <dbReference type="Proteomes" id="UP000273786"/>
    </source>
</evidence>
<dbReference type="Gene3D" id="3.40.50.1100">
    <property type="match status" value="2"/>
</dbReference>
<dbReference type="PROSITE" id="PS00165">
    <property type="entry name" value="DEHYDRATASE_SER_THR"/>
    <property type="match status" value="1"/>
</dbReference>
<comment type="caution">
    <text evidence="6">The sequence shown here is derived from an EMBL/GenBank/DDBJ whole genome shotgun (WGS) entry which is preliminary data.</text>
</comment>
<comment type="cofactor">
    <cofactor evidence="1">
        <name>pyridoxal 5'-phosphate</name>
        <dbReference type="ChEBI" id="CHEBI:597326"/>
    </cofactor>
</comment>
<dbReference type="GO" id="GO:0030170">
    <property type="term" value="F:pyridoxal phosphate binding"/>
    <property type="evidence" value="ECO:0007669"/>
    <property type="project" value="InterPro"/>
</dbReference>
<dbReference type="GO" id="GO:0003941">
    <property type="term" value="F:L-serine ammonia-lyase activity"/>
    <property type="evidence" value="ECO:0007669"/>
    <property type="project" value="TreeGrafter"/>
</dbReference>
<evidence type="ECO:0000313" key="6">
    <source>
        <dbReference type="EMBL" id="RRI04876.1"/>
    </source>
</evidence>
<dbReference type="AlphaFoldDB" id="A0A3P3G224"/>
<keyword evidence="7" id="KW-1185">Reference proteome</keyword>
<dbReference type="FunFam" id="3.40.50.1100:FF:000005">
    <property type="entry name" value="Threonine dehydratase catabolic"/>
    <property type="match status" value="1"/>
</dbReference>
<evidence type="ECO:0000256" key="4">
    <source>
        <dbReference type="ARBA" id="ARBA00023239"/>
    </source>
</evidence>
<gene>
    <name evidence="6" type="ORF">EH240_06885</name>
</gene>